<reference evidence="2 3" key="1">
    <citation type="submission" date="2018-05" db="EMBL/GenBank/DDBJ databases">
        <title>Amnibacterium sp. M8JJ-5, whole genome shotgun sequence.</title>
        <authorList>
            <person name="Tuo L."/>
        </authorList>
    </citation>
    <scope>NUCLEOTIDE SEQUENCE [LARGE SCALE GENOMIC DNA]</scope>
    <source>
        <strain evidence="2 3">M8JJ-5</strain>
    </source>
</reference>
<dbReference type="Pfam" id="PF13391">
    <property type="entry name" value="HNH_2"/>
    <property type="match status" value="1"/>
</dbReference>
<protein>
    <recommendedName>
        <fullName evidence="1">HNH nuclease domain-containing protein</fullName>
    </recommendedName>
</protein>
<dbReference type="SMART" id="SM00507">
    <property type="entry name" value="HNHc"/>
    <property type="match status" value="1"/>
</dbReference>
<dbReference type="CDD" id="cd00085">
    <property type="entry name" value="HNHc"/>
    <property type="match status" value="1"/>
</dbReference>
<name>A0A2V1HQN3_9MICO</name>
<comment type="caution">
    <text evidence="2">The sequence shown here is derived from an EMBL/GenBank/DDBJ whole genome shotgun (WGS) entry which is preliminary data.</text>
</comment>
<evidence type="ECO:0000259" key="1">
    <source>
        <dbReference type="SMART" id="SM00507"/>
    </source>
</evidence>
<proteinExistence type="predicted"/>
<dbReference type="Pfam" id="PF02720">
    <property type="entry name" value="DUF222"/>
    <property type="match status" value="1"/>
</dbReference>
<organism evidence="2 3">
    <name type="scientific">Amnibacterium flavum</name>
    <dbReference type="NCBI Taxonomy" id="2173173"/>
    <lineage>
        <taxon>Bacteria</taxon>
        <taxon>Bacillati</taxon>
        <taxon>Actinomycetota</taxon>
        <taxon>Actinomycetes</taxon>
        <taxon>Micrococcales</taxon>
        <taxon>Microbacteriaceae</taxon>
        <taxon>Amnibacterium</taxon>
    </lineage>
</organism>
<evidence type="ECO:0000313" key="3">
    <source>
        <dbReference type="Proteomes" id="UP000244893"/>
    </source>
</evidence>
<dbReference type="InterPro" id="IPR003870">
    <property type="entry name" value="DUF222"/>
</dbReference>
<dbReference type="EMBL" id="QEOP01000004">
    <property type="protein sequence ID" value="PVZ93439.1"/>
    <property type="molecule type" value="Genomic_DNA"/>
</dbReference>
<evidence type="ECO:0000313" key="2">
    <source>
        <dbReference type="EMBL" id="PVZ93439.1"/>
    </source>
</evidence>
<dbReference type="AlphaFoldDB" id="A0A2V1HQN3"/>
<dbReference type="OrthoDB" id="5177627at2"/>
<sequence length="467" mass="50092">MSVVTWIIRGMSSPIDLLAEQAGALAELIRGMVSAGADSTLDELLSGAKDSTVLDLAARLGQIAKLTDAAAVRVAGEVAKRSDRALAEPLAKRLGEKSATHVLAHTADVSPTRAADWCRVGEQLHARTALTGEPLPSLRPVVADAVDRGLIGLDATRVILDALRAVDPFLSLDDLHSLETSLVDQAQLLGLLDLTKLCRSLPDILNPDGIEPREEQMRELRSMTVSTKRNGMIRAVIESDPESWGFIGTALDARVAPRRPVAFVDADELDNPDQAAADTRTLAQRRHDALVSMARDSLSSDTGDMSGTPVTMLVTVSHETLVSGIGSATIFGIDEPISATTARRLACDANIIPVVLGGDSQPLDLGTGRRLFTLAQRQAMAIRDGGCVWPGCDEPPSRCQAAHITPWHEGGPTDLTNGALLCPFHHRRFDLDGWTLEVHGPERYLIPPIWVDAARTPRRIITPRLAA</sequence>
<accession>A0A2V1HQN3</accession>
<dbReference type="Gene3D" id="1.10.30.50">
    <property type="match status" value="1"/>
</dbReference>
<gene>
    <name evidence="2" type="ORF">DDQ50_15855</name>
</gene>
<feature type="domain" description="HNH nuclease" evidence="1">
    <location>
        <begin position="375"/>
        <end position="427"/>
    </location>
</feature>
<keyword evidence="3" id="KW-1185">Reference proteome</keyword>
<dbReference type="InterPro" id="IPR003615">
    <property type="entry name" value="HNH_nuc"/>
</dbReference>
<dbReference type="Proteomes" id="UP000244893">
    <property type="component" value="Unassembled WGS sequence"/>
</dbReference>